<sequence>MALRIKRGRFRRFVGHGQGDFEKGEMEKMNDMMKMK</sequence>
<accession>A0AAD2ZZ52</accession>
<name>A0AAD2ZZ52_PSEPU</name>
<reference evidence="1 2" key="1">
    <citation type="submission" date="2013-02" db="EMBL/GenBank/DDBJ databases">
        <title>Insights into the proteome of triclosan-resistant Pseudomonas putida TRO1, isolated from activated sludge.</title>
        <authorList>
            <person name="Lolas I.B."/>
            <person name="Almeida B."/>
            <person name="Starnawski P.M."/>
            <person name="Soenderkaer M."/>
            <person name="Nielsen K.L."/>
            <person name="Nielsen J.L."/>
        </authorList>
    </citation>
    <scope>NUCLEOTIDE SEQUENCE [LARGE SCALE GENOMIC DNA]</scope>
    <source>
        <strain evidence="1 2">TRO1</strain>
    </source>
</reference>
<evidence type="ECO:0000313" key="1">
    <source>
        <dbReference type="EMBL" id="ENY79068.1"/>
    </source>
</evidence>
<gene>
    <name evidence="1" type="ORF">C206_03932</name>
</gene>
<protein>
    <submittedName>
        <fullName evidence="1">Uncharacterized protein</fullName>
    </submittedName>
</protein>
<evidence type="ECO:0000313" key="2">
    <source>
        <dbReference type="Proteomes" id="UP000013237"/>
    </source>
</evidence>
<organism evidence="1 2">
    <name type="scientific">Pseudomonas putida TRO1</name>
    <dbReference type="NCBI Taxonomy" id="1227924"/>
    <lineage>
        <taxon>Bacteria</taxon>
        <taxon>Pseudomonadati</taxon>
        <taxon>Pseudomonadota</taxon>
        <taxon>Gammaproteobacteria</taxon>
        <taxon>Pseudomonadales</taxon>
        <taxon>Pseudomonadaceae</taxon>
        <taxon>Pseudomonas</taxon>
    </lineage>
</organism>
<proteinExistence type="predicted"/>
<dbReference type="EMBL" id="APBQ01000025">
    <property type="protein sequence ID" value="ENY79068.1"/>
    <property type="molecule type" value="Genomic_DNA"/>
</dbReference>
<comment type="caution">
    <text evidence="1">The sequence shown here is derived from an EMBL/GenBank/DDBJ whole genome shotgun (WGS) entry which is preliminary data.</text>
</comment>
<dbReference type="Proteomes" id="UP000013237">
    <property type="component" value="Unassembled WGS sequence"/>
</dbReference>
<dbReference type="AlphaFoldDB" id="A0AAD2ZZ52"/>